<dbReference type="Proteomes" id="UP000325849">
    <property type="component" value="Unassembled WGS sequence"/>
</dbReference>
<accession>A0A5N8VFR4</accession>
<name>A0A5N8VFR4_9ACTN</name>
<dbReference type="AlphaFoldDB" id="A0A5N8VFR4"/>
<reference evidence="2 3" key="1">
    <citation type="submission" date="2019-07" db="EMBL/GenBank/DDBJ databases">
        <title>New species of Amycolatopsis and Streptomyces.</title>
        <authorList>
            <person name="Duangmal K."/>
            <person name="Teo W.F.A."/>
            <person name="Lipun K."/>
        </authorList>
    </citation>
    <scope>NUCLEOTIDE SEQUENCE [LARGE SCALE GENOMIC DNA]</scope>
    <source>
        <strain evidence="2 3">NBRC 109810</strain>
    </source>
</reference>
<dbReference type="EMBL" id="VJZD01000091">
    <property type="protein sequence ID" value="MPY33889.1"/>
    <property type="molecule type" value="Genomic_DNA"/>
</dbReference>
<feature type="region of interest" description="Disordered" evidence="1">
    <location>
        <begin position="1"/>
        <end position="28"/>
    </location>
</feature>
<gene>
    <name evidence="2" type="ORF">FNH09_22400</name>
</gene>
<dbReference type="OrthoDB" id="3611744at2"/>
<comment type="caution">
    <text evidence="2">The sequence shown here is derived from an EMBL/GenBank/DDBJ whole genome shotgun (WGS) entry which is preliminary data.</text>
</comment>
<feature type="compositionally biased region" description="Low complexity" evidence="1">
    <location>
        <begin position="1"/>
        <end position="18"/>
    </location>
</feature>
<protein>
    <submittedName>
        <fullName evidence="2">WbqC family protein</fullName>
    </submittedName>
</protein>
<evidence type="ECO:0000313" key="3">
    <source>
        <dbReference type="Proteomes" id="UP000325849"/>
    </source>
</evidence>
<organism evidence="2 3">
    <name type="scientific">Streptomyces adustus</name>
    <dbReference type="NCBI Taxonomy" id="1609272"/>
    <lineage>
        <taxon>Bacteria</taxon>
        <taxon>Bacillati</taxon>
        <taxon>Actinomycetota</taxon>
        <taxon>Actinomycetes</taxon>
        <taxon>Kitasatosporales</taxon>
        <taxon>Streptomycetaceae</taxon>
        <taxon>Streptomyces</taxon>
    </lineage>
</organism>
<sequence length="268" mass="29044">MTPTSASWAPASTAASSPEPRGDSQPGGLCAIHQPNLFPRLSTLAKLYAADHWIVLDDVQFARRDYQHRARLAALNDLDRQQWLTLPTHLPHGRSTLIRHARLADPHRSRRTAELLVRQYYGCSHHWTAIRAALEAVLHTIDTTDQVARIATASTTVLLAALGWQGQTVASSDLLARQGRSQRLADLAAATGSSHYLCGTGGMRYLDHRPFDAYGIPVVPFRMPTDAAGALCPSAQHATSLWALSTLGPQALAQHFVADLEARAGVTG</sequence>
<evidence type="ECO:0000256" key="1">
    <source>
        <dbReference type="SAM" id="MobiDB-lite"/>
    </source>
</evidence>
<dbReference type="Pfam" id="PF08889">
    <property type="entry name" value="WbqC"/>
    <property type="match status" value="1"/>
</dbReference>
<keyword evidence="3" id="KW-1185">Reference proteome</keyword>
<dbReference type="RefSeq" id="WP_152890763.1">
    <property type="nucleotide sequence ID" value="NZ_VJZD01000091.1"/>
</dbReference>
<proteinExistence type="predicted"/>
<dbReference type="InterPro" id="IPR014985">
    <property type="entry name" value="WbqC"/>
</dbReference>
<evidence type="ECO:0000313" key="2">
    <source>
        <dbReference type="EMBL" id="MPY33889.1"/>
    </source>
</evidence>